<dbReference type="InterPro" id="IPR014041">
    <property type="entry name" value="ESCRT-II_cplx_Vps25-sub_N"/>
</dbReference>
<evidence type="ECO:0000256" key="4">
    <source>
        <dbReference type="ARBA" id="ARBA00030094"/>
    </source>
</evidence>
<comment type="similarity">
    <text evidence="1">Belongs to the VPS25 family.</text>
</comment>
<dbReference type="GO" id="GO:0016236">
    <property type="term" value="P:macroautophagy"/>
    <property type="evidence" value="ECO:0007669"/>
    <property type="project" value="UniProtKB-ARBA"/>
</dbReference>
<keyword evidence="3" id="KW-0653">Protein transport</keyword>
<keyword evidence="6" id="KW-1185">Reference proteome</keyword>
<evidence type="ECO:0000313" key="6">
    <source>
        <dbReference type="Proteomes" id="UP000813444"/>
    </source>
</evidence>
<dbReference type="GO" id="GO:0000814">
    <property type="term" value="C:ESCRT II complex"/>
    <property type="evidence" value="ECO:0007669"/>
    <property type="project" value="InterPro"/>
</dbReference>
<proteinExistence type="inferred from homology"/>
<dbReference type="Gene3D" id="1.10.10.570">
    <property type="entry name" value="Winged helix' DNA-binding domain. Chain C. Domain 1"/>
    <property type="match status" value="1"/>
</dbReference>
<gene>
    <name evidence="5" type="ORF">B0I35DRAFT_352204</name>
</gene>
<reference evidence="5" key="1">
    <citation type="journal article" date="2021" name="Nat. Commun.">
        <title>Genetic determinants of endophytism in the Arabidopsis root mycobiome.</title>
        <authorList>
            <person name="Mesny F."/>
            <person name="Miyauchi S."/>
            <person name="Thiergart T."/>
            <person name="Pickel B."/>
            <person name="Atanasova L."/>
            <person name="Karlsson M."/>
            <person name="Huettel B."/>
            <person name="Barry K.W."/>
            <person name="Haridas S."/>
            <person name="Chen C."/>
            <person name="Bauer D."/>
            <person name="Andreopoulos W."/>
            <person name="Pangilinan J."/>
            <person name="LaButti K."/>
            <person name="Riley R."/>
            <person name="Lipzen A."/>
            <person name="Clum A."/>
            <person name="Drula E."/>
            <person name="Henrissat B."/>
            <person name="Kohler A."/>
            <person name="Grigoriev I.V."/>
            <person name="Martin F.M."/>
            <person name="Hacquard S."/>
        </authorList>
    </citation>
    <scope>NUCLEOTIDE SEQUENCE</scope>
    <source>
        <strain evidence="5">MPI-CAGE-CH-0235</strain>
    </source>
</reference>
<dbReference type="InterPro" id="IPR036388">
    <property type="entry name" value="WH-like_DNA-bd_sf"/>
</dbReference>
<comment type="caution">
    <text evidence="5">The sequence shown here is derived from an EMBL/GenBank/DDBJ whole genome shotgun (WGS) entry which is preliminary data.</text>
</comment>
<evidence type="ECO:0000256" key="2">
    <source>
        <dbReference type="ARBA" id="ARBA00022448"/>
    </source>
</evidence>
<dbReference type="FunFam" id="1.10.10.10:FF:000141">
    <property type="entry name" value="vacuolar protein-sorting-associated protein 25"/>
    <property type="match status" value="1"/>
</dbReference>
<dbReference type="GO" id="GO:0043328">
    <property type="term" value="P:protein transport to vacuole involved in ubiquitin-dependent protein catabolic process via the multivesicular body sorting pathway"/>
    <property type="evidence" value="ECO:0007669"/>
    <property type="project" value="TreeGrafter"/>
</dbReference>
<dbReference type="Proteomes" id="UP000813444">
    <property type="component" value="Unassembled WGS sequence"/>
</dbReference>
<name>A0A8K0SSH3_9HYPO</name>
<dbReference type="GO" id="GO:0042803">
    <property type="term" value="F:protein homodimerization activity"/>
    <property type="evidence" value="ECO:0007669"/>
    <property type="project" value="TreeGrafter"/>
</dbReference>
<organism evidence="5 6">
    <name type="scientific">Stachybotrys elegans</name>
    <dbReference type="NCBI Taxonomy" id="80388"/>
    <lineage>
        <taxon>Eukaryota</taxon>
        <taxon>Fungi</taxon>
        <taxon>Dikarya</taxon>
        <taxon>Ascomycota</taxon>
        <taxon>Pezizomycotina</taxon>
        <taxon>Sordariomycetes</taxon>
        <taxon>Hypocreomycetidae</taxon>
        <taxon>Hypocreales</taxon>
        <taxon>Stachybotryaceae</taxon>
        <taxon>Stachybotrys</taxon>
    </lineage>
</organism>
<evidence type="ECO:0000256" key="3">
    <source>
        <dbReference type="ARBA" id="ARBA00022927"/>
    </source>
</evidence>
<dbReference type="InterPro" id="IPR008570">
    <property type="entry name" value="ESCRT-II_cplx_Vps25-sub"/>
</dbReference>
<dbReference type="InterPro" id="IPR036390">
    <property type="entry name" value="WH_DNA-bd_sf"/>
</dbReference>
<accession>A0A8K0SSH3</accession>
<dbReference type="SUPFAM" id="SSF46785">
    <property type="entry name" value="Winged helix' DNA-binding domain"/>
    <property type="match status" value="2"/>
</dbReference>
<dbReference type="PANTHER" id="PTHR13149:SF0">
    <property type="entry name" value="VACUOLAR PROTEIN-SORTING-ASSOCIATED PROTEIN 25"/>
    <property type="match status" value="1"/>
</dbReference>
<protein>
    <recommendedName>
        <fullName evidence="4">ESCRT-II complex subunit VPS25</fullName>
    </recommendedName>
</protein>
<evidence type="ECO:0000256" key="1">
    <source>
        <dbReference type="ARBA" id="ARBA00009674"/>
    </source>
</evidence>
<dbReference type="Gene3D" id="1.10.10.10">
    <property type="entry name" value="Winged helix-like DNA-binding domain superfamily/Winged helix DNA-binding domain"/>
    <property type="match status" value="1"/>
</dbReference>
<dbReference type="Pfam" id="PF05871">
    <property type="entry name" value="ESCRT-II"/>
    <property type="match status" value="1"/>
</dbReference>
<dbReference type="GO" id="GO:0005198">
    <property type="term" value="F:structural molecule activity"/>
    <property type="evidence" value="ECO:0007669"/>
    <property type="project" value="TreeGrafter"/>
</dbReference>
<dbReference type="AlphaFoldDB" id="A0A8K0SSH3"/>
<dbReference type="EMBL" id="JAGPNK010000006">
    <property type="protein sequence ID" value="KAH7319809.1"/>
    <property type="molecule type" value="Genomic_DNA"/>
</dbReference>
<dbReference type="OrthoDB" id="245150at2759"/>
<sequence>MTTPTADDAKAEADFRFPQVHRYPAFYTRQTNLTTHHAQLLKWSALVLAYARHHRLFKLQLSAAAESDLFYNRKIDRRLAMPDIRELVDFMRKEGQAEYATPGSTDVVYVYWRTPAEWAAAVEAYVDGTGSKGSVLTVYELTDGEGTRGTELHGMDSEVLLKALNILVKKGKAQIFGQDDSLGVKFF</sequence>
<dbReference type="PANTHER" id="PTHR13149">
    <property type="entry name" value="VACUOLAR PROTEIN SORTING-ASSOCIATED PROTEIN VPS25"/>
    <property type="match status" value="1"/>
</dbReference>
<evidence type="ECO:0000313" key="5">
    <source>
        <dbReference type="EMBL" id="KAH7319809.1"/>
    </source>
</evidence>
<keyword evidence="2" id="KW-0813">Transport</keyword>